<reference evidence="1 2" key="1">
    <citation type="submission" date="2019-08" db="EMBL/GenBank/DDBJ databases">
        <title>In-depth cultivation of the pig gut microbiome towards novel bacterial diversity and tailored functional studies.</title>
        <authorList>
            <person name="Wylensek D."/>
            <person name="Hitch T.C.A."/>
            <person name="Clavel T."/>
        </authorList>
    </citation>
    <scope>NUCLEOTIDE SEQUENCE [LARGE SCALE GENOMIC DNA]</scope>
    <source>
        <strain evidence="1 2">WB03_NA08</strain>
    </source>
</reference>
<gene>
    <name evidence="1" type="ORF">FYJ24_05335</name>
</gene>
<evidence type="ECO:0000313" key="2">
    <source>
        <dbReference type="Proteomes" id="UP000470875"/>
    </source>
</evidence>
<accession>A0A6N7VR23</accession>
<comment type="caution">
    <text evidence="1">The sequence shown here is derived from an EMBL/GenBank/DDBJ whole genome shotgun (WGS) entry which is preliminary data.</text>
</comment>
<name>A0A6N7VR23_9ACTO</name>
<dbReference type="Proteomes" id="UP000470875">
    <property type="component" value="Unassembled WGS sequence"/>
</dbReference>
<evidence type="ECO:0000313" key="1">
    <source>
        <dbReference type="EMBL" id="MSS84197.1"/>
    </source>
</evidence>
<protein>
    <submittedName>
        <fullName evidence="1">Uncharacterized protein</fullName>
    </submittedName>
</protein>
<dbReference type="AlphaFoldDB" id="A0A6N7VR23"/>
<dbReference type="EMBL" id="VULO01000005">
    <property type="protein sequence ID" value="MSS84197.1"/>
    <property type="molecule type" value="Genomic_DNA"/>
</dbReference>
<keyword evidence="2" id="KW-1185">Reference proteome</keyword>
<sequence length="94" mass="10387">MGRTALRNFNGYRELLSAVAQEAGDRMVRRLSQYPVSKLRGLRGEAAVDALQLAAMVGGLTLDTVTAHGDLNTETLKTVLRSYWRQLLYAANPH</sequence>
<organism evidence="1 2">
    <name type="scientific">Scrofimicrobium canadense</name>
    <dbReference type="NCBI Taxonomy" id="2652290"/>
    <lineage>
        <taxon>Bacteria</taxon>
        <taxon>Bacillati</taxon>
        <taxon>Actinomycetota</taxon>
        <taxon>Actinomycetes</taxon>
        <taxon>Actinomycetales</taxon>
        <taxon>Actinomycetaceae</taxon>
        <taxon>Scrofimicrobium</taxon>
    </lineage>
</organism>
<proteinExistence type="predicted"/>